<evidence type="ECO:0000313" key="4">
    <source>
        <dbReference type="Proteomes" id="UP001597349"/>
    </source>
</evidence>
<evidence type="ECO:0000259" key="2">
    <source>
        <dbReference type="Pfam" id="PF01757"/>
    </source>
</evidence>
<name>A0ABW4WCA6_9HYPH</name>
<keyword evidence="1" id="KW-0812">Transmembrane</keyword>
<dbReference type="RefSeq" id="WP_379018736.1">
    <property type="nucleotide sequence ID" value="NZ_JBHUGY010000019.1"/>
</dbReference>
<keyword evidence="3" id="KW-0808">Transferase</keyword>
<accession>A0ABW4WCA6</accession>
<keyword evidence="4" id="KW-1185">Reference proteome</keyword>
<reference evidence="4" key="1">
    <citation type="journal article" date="2019" name="Int. J. Syst. Evol. Microbiol.">
        <title>The Global Catalogue of Microorganisms (GCM) 10K type strain sequencing project: providing services to taxonomists for standard genome sequencing and annotation.</title>
        <authorList>
            <consortium name="The Broad Institute Genomics Platform"/>
            <consortium name="The Broad Institute Genome Sequencing Center for Infectious Disease"/>
            <person name="Wu L."/>
            <person name="Ma J."/>
        </authorList>
    </citation>
    <scope>NUCLEOTIDE SEQUENCE [LARGE SCALE GENOMIC DNA]</scope>
    <source>
        <strain evidence="4">CGMCC 1.16226</strain>
    </source>
</reference>
<dbReference type="InterPro" id="IPR050879">
    <property type="entry name" value="Acyltransferase_3"/>
</dbReference>
<keyword evidence="3" id="KW-0012">Acyltransferase</keyword>
<gene>
    <name evidence="3" type="ORF">ACFSQT_12010</name>
</gene>
<dbReference type="Pfam" id="PF01757">
    <property type="entry name" value="Acyl_transf_3"/>
    <property type="match status" value="1"/>
</dbReference>
<dbReference type="PANTHER" id="PTHR23028:SF53">
    <property type="entry name" value="ACYL_TRANSF_3 DOMAIN-CONTAINING PROTEIN"/>
    <property type="match status" value="1"/>
</dbReference>
<feature type="domain" description="Acyltransferase 3" evidence="2">
    <location>
        <begin position="36"/>
        <end position="254"/>
    </location>
</feature>
<feature type="transmembrane region" description="Helical" evidence="1">
    <location>
        <begin position="182"/>
        <end position="201"/>
    </location>
</feature>
<evidence type="ECO:0000313" key="3">
    <source>
        <dbReference type="EMBL" id="MFD2053783.1"/>
    </source>
</evidence>
<evidence type="ECO:0000256" key="1">
    <source>
        <dbReference type="SAM" id="Phobius"/>
    </source>
</evidence>
<dbReference type="PANTHER" id="PTHR23028">
    <property type="entry name" value="ACETYLTRANSFERASE"/>
    <property type="match status" value="1"/>
</dbReference>
<feature type="transmembrane region" description="Helical" evidence="1">
    <location>
        <begin position="63"/>
        <end position="83"/>
    </location>
</feature>
<feature type="transmembrane region" description="Helical" evidence="1">
    <location>
        <begin position="238"/>
        <end position="255"/>
    </location>
</feature>
<keyword evidence="1" id="KW-1133">Transmembrane helix</keyword>
<dbReference type="GO" id="GO:0016746">
    <property type="term" value="F:acyltransferase activity"/>
    <property type="evidence" value="ECO:0007669"/>
    <property type="project" value="UniProtKB-KW"/>
</dbReference>
<dbReference type="Proteomes" id="UP001597349">
    <property type="component" value="Unassembled WGS sequence"/>
</dbReference>
<proteinExistence type="predicted"/>
<keyword evidence="1" id="KW-0472">Membrane</keyword>
<sequence>MTRLIPTSPARHRPDLLCTEKNSLLRVLLMGAGERNNALDGVRAIAIMVVIAHHAHAPFARGGFIGVDLFFVLSGYLISSILFKERDRDGTINVLRFLKRRAKRLWPPLLIMLAASALIVPMLWSDVPTLTVVLLAAFYLTDLFGKEVPIVGHTWSLSVEMQFYLIWPIVVFWLGPRIRTRALLLMFAAATLWRLGNGIYFQDFAQTAFRFDMRLSGLILGSAIAAGGFALRGRMAEMVGWASTALLLFLSVVLWQDAGLRAADH</sequence>
<comment type="caution">
    <text evidence="3">The sequence shown here is derived from an EMBL/GenBank/DDBJ whole genome shotgun (WGS) entry which is preliminary data.</text>
</comment>
<dbReference type="EC" id="2.3.-.-" evidence="3"/>
<protein>
    <submittedName>
        <fullName evidence="3">Acyltransferase family protein</fullName>
        <ecNumber evidence="3">2.3.-.-</ecNumber>
    </submittedName>
</protein>
<organism evidence="3 4">
    <name type="scientific">Mesorhizobium calcicola</name>
    <dbReference type="NCBI Taxonomy" id="1300310"/>
    <lineage>
        <taxon>Bacteria</taxon>
        <taxon>Pseudomonadati</taxon>
        <taxon>Pseudomonadota</taxon>
        <taxon>Alphaproteobacteria</taxon>
        <taxon>Hyphomicrobiales</taxon>
        <taxon>Phyllobacteriaceae</taxon>
        <taxon>Mesorhizobium</taxon>
    </lineage>
</organism>
<feature type="transmembrane region" description="Helical" evidence="1">
    <location>
        <begin position="155"/>
        <end position="175"/>
    </location>
</feature>
<feature type="transmembrane region" description="Helical" evidence="1">
    <location>
        <begin position="213"/>
        <end position="231"/>
    </location>
</feature>
<dbReference type="EMBL" id="JBHUGY010000019">
    <property type="protein sequence ID" value="MFD2053783.1"/>
    <property type="molecule type" value="Genomic_DNA"/>
</dbReference>
<feature type="transmembrane region" description="Helical" evidence="1">
    <location>
        <begin position="104"/>
        <end position="124"/>
    </location>
</feature>
<dbReference type="InterPro" id="IPR002656">
    <property type="entry name" value="Acyl_transf_3_dom"/>
</dbReference>